<dbReference type="Proteomes" id="UP000550707">
    <property type="component" value="Unassembled WGS sequence"/>
</dbReference>
<dbReference type="InParanoid" id="A0A7J8JVY1"/>
<proteinExistence type="predicted"/>
<organism evidence="1 2">
    <name type="scientific">Molossus molossus</name>
    <name type="common">Pallas' mastiff bat</name>
    <name type="synonym">Vespertilio molossus</name>
    <dbReference type="NCBI Taxonomy" id="27622"/>
    <lineage>
        <taxon>Eukaryota</taxon>
        <taxon>Metazoa</taxon>
        <taxon>Chordata</taxon>
        <taxon>Craniata</taxon>
        <taxon>Vertebrata</taxon>
        <taxon>Euteleostomi</taxon>
        <taxon>Mammalia</taxon>
        <taxon>Eutheria</taxon>
        <taxon>Laurasiatheria</taxon>
        <taxon>Chiroptera</taxon>
        <taxon>Yangochiroptera</taxon>
        <taxon>Molossidae</taxon>
        <taxon>Molossus</taxon>
    </lineage>
</organism>
<dbReference type="EMBL" id="JACASF010000001">
    <property type="protein sequence ID" value="KAF6501017.1"/>
    <property type="molecule type" value="Genomic_DNA"/>
</dbReference>
<gene>
    <name evidence="1" type="ORF">HJG59_008013</name>
</gene>
<name>A0A7J8JVY1_MOLMO</name>
<comment type="caution">
    <text evidence="1">The sequence shown here is derived from an EMBL/GenBank/DDBJ whole genome shotgun (WGS) entry which is preliminary data.</text>
</comment>
<sequence>MHRVLPEDVGDAAGSWDRSGEGINVSFLEEQEPIPQDNARAEGRGTEVRAVFPVRHPDHRLEGRLCAVVSKPPASALGSVACSAFLPSQRTGRSRGRWRAHPQVYPDLGMIQRSSAKCPECMTLSTLCTNERVSPETSISETKQRNLEKLAVQLLARHLSLITNMFVLGKHFRT</sequence>
<evidence type="ECO:0000313" key="1">
    <source>
        <dbReference type="EMBL" id="KAF6501017.1"/>
    </source>
</evidence>
<keyword evidence="2" id="KW-1185">Reference proteome</keyword>
<protein>
    <submittedName>
        <fullName evidence="1">Uncharacterized protein</fullName>
    </submittedName>
</protein>
<evidence type="ECO:0000313" key="2">
    <source>
        <dbReference type="Proteomes" id="UP000550707"/>
    </source>
</evidence>
<reference evidence="1 2" key="1">
    <citation type="journal article" date="2020" name="Nature">
        <title>Six reference-quality genomes reveal evolution of bat adaptations.</title>
        <authorList>
            <person name="Jebb D."/>
            <person name="Huang Z."/>
            <person name="Pippel M."/>
            <person name="Hughes G.M."/>
            <person name="Lavrichenko K."/>
            <person name="Devanna P."/>
            <person name="Winkler S."/>
            <person name="Jermiin L.S."/>
            <person name="Skirmuntt E.C."/>
            <person name="Katzourakis A."/>
            <person name="Burkitt-Gray L."/>
            <person name="Ray D.A."/>
            <person name="Sullivan K.A.M."/>
            <person name="Roscito J.G."/>
            <person name="Kirilenko B.M."/>
            <person name="Davalos L.M."/>
            <person name="Corthals A.P."/>
            <person name="Power M.L."/>
            <person name="Jones G."/>
            <person name="Ransome R.D."/>
            <person name="Dechmann D.K.N."/>
            <person name="Locatelli A.G."/>
            <person name="Puechmaille S.J."/>
            <person name="Fedrigo O."/>
            <person name="Jarvis E.D."/>
            <person name="Hiller M."/>
            <person name="Vernes S.C."/>
            <person name="Myers E.W."/>
            <person name="Teeling E.C."/>
        </authorList>
    </citation>
    <scope>NUCLEOTIDE SEQUENCE [LARGE SCALE GENOMIC DNA]</scope>
    <source>
        <strain evidence="1">MMolMol1</strain>
        <tissue evidence="1">Muscle</tissue>
    </source>
</reference>
<accession>A0A7J8JVY1</accession>
<dbReference type="AlphaFoldDB" id="A0A7J8JVY1"/>